<protein>
    <recommendedName>
        <fullName evidence="4">PKD/REJ-like domain-containing protein</fullName>
    </recommendedName>
</protein>
<evidence type="ECO:0000313" key="3">
    <source>
        <dbReference type="Proteomes" id="UP001632037"/>
    </source>
</evidence>
<sequence length="2386" mass="261488">MKEQTQRPGNIDIFSTPRVKMTQVEVIHMFCAVLDQRSQLSIKKIPKRSMLLVLVNLLLAATLTLFADAASPTRIVWPDLAGMIFPSTSVSQHVQFGDVTSSFSPAFEFIAQVDPPLDCTGTRLCLELQLSSVFANDPFILYRYDANMPIISASFAGHEAVEILPLIPGSRDETYISWWFQSNTTDNSLPEVDLLLRLRQRSQRPSTRDQLLVQIKVELVDSHTATSTMEVYSIYGNQRVTTDHTRRINSNTFQVGISISKNDEKREVGPGDAYPLVVSENLDLSSAFGTSCSSCGDFLDACDDIEVCKSVLLPCLLSQLEGMVTDGSGDSTNGKRQMDFLRLLATCAANYPVAAWAPIRKAIFCLERFQCALGTAEGSELPATLRLTNGTQKFTVVPLTMGTDFVDLTIETNDIRPAVVDMETFTYSASASFLDTFLRSFVLSQSAKVSAFVENYAADPNYLEVTLNYSEALMLKSIEFHTMDGQVNMLEDSPAQGRIEYSDSSSRPNLDIILDEIRARVNPPSGPDHSWILSDDCLACSALLFDCSTVNVANNSCNYYTMTDKFGKCMKQQMPPALFEAMITGTIIKRPVTTEISRCLKDISTSTSDNLHNILKANSRLACFAATQCPFGPIALVQDARAIVLETTSYIQLVRITLSLMTTGIKIKFKVGQLLIATSASILVSMSGSQIQQIIGEALSSTGMGVSVSTSIAGHEWTLDIIYRHVFFGEKFTADAVINDNSVGSDTMNQFVMEGGASQLRAVARDASKIFKESTAPTGTLSQGDGCQKCAPALARCLDKAGCKSFVWQILVPSLRRNNTNYQLDLVPPLESILPVDFDYWDDIAAEFYCLAEVRCDLEYDNVVDTDTTSSTSSMAYHRPTFLNLNRIQVKWEVRTYTNTQWILSTSTGNFTYKPDTTGTSVSTEKSAEKFMNWVIKTMTNEAGMNCQQAGNWSIDGSGAVGVIDLYGPYDSLLNRVIMAPLKVSLSLRILETSPISTTLPPPGVIVTPWTLAMSSSGMIQRGKLLDLLKFGADIIPSDSTSTITTSPTKFILPTDPCRSCTAASVQCQRNLECVTFSRGPLVSLLRQARDSTAIDLSDEHGNVRIAHPLGSDLYSLASTKLHSLEGWRVLASELSCFAQHCDLEYRDILSPEQNVHDPSYLSIDKRTITLIVTTSADTEWRMKIGVAVTTYAPSSSSLPLYDAAVAFCDWIKNVVMQTIPCVFTGGEPFIDEAAAIATFEITLDTLATEKSLMVAPLVPVLEATGGTTAGAQVVVKPWEISLWAVNHMPQYSKLIDLLALGFVEVPYTSDSTGTQAPSQSPTPTPTGSGVYECAECTENLRVCREDSECEPALQAMVVLFYEKMIGSSTFDATAVMKDTIFHSISSTETRVKLLQLLTCSSSYCIQKSCDIGETGETTQLKIAPALTKFYVKEGDNITIHGVQNDTYEYTENNDAAALSSYLDTTVLSSYAALDIRVTATVTEDILDATLQVYVITFEGLNTPLHFTWRNAPPDSLFTDSFDSFTAFTFKSSTGDMVNVFKPWLDWVSTGNSTSTSTPTPSPNSIAVLSSSDSCRQCTDSLLRCQADTECSSYSRQSLLPFLRESLEGAPYSNYQVDLAPILQAFGAYDPHAFSSNESWHALSDELYCIAHSDCDLAYDDGNGYNPHVFSDLKMEVMSVTLVVRTYSDTKWKVDMNGTVFYYTPHLFMPPGMPGVDMTVPAFQNWIKQLGESQDMEIHVDGWEEDQGAAKFYVKLDGGYDTISDRYTLLSPALIPVFSVVEDATGDPPASVTTRPWVLYFSSPERPKYGKFLDLLGYGISGATVSAPTPASTLASPNRDVSADDQCNKCASVFARCQADSNCVSLSAEVVSILQSTPLTLETESIDAFGSAAYTGDLYPVLLEVGISVKNVGSAWDFIAAELSCLAYDPCNVEYSDVHVTVERTYTPVVVDLSLTRASVNIELRTYADTPVEISVKNHQFIYTPSGGDIVEAAVKLRSWFEALNDDVSMPLEVQVVQTRMDTEAETPTFTLSIRFFGAFDDELYRYMMVNPMLFPIFTTTTTSSRTDPFTPDLNTTVPKLMVSSKYVKPQYSRMLDMLSNGISGSSSVTPEPTPTSATRTIQANDPCRNCASIVSSCRDDVDCLEASQNSLVSLLTSSEMRMNAVPTSEDGVAQVSLNMSSALYSTILRASDDSYSIQAWTLLLDELSCLSATFCDLEYDDVVSPFLPQHVPTSLIILEPSVIISLRTFVSTEWKMWVADNEYSYPGSSDGNIRDATEAFSNWIISKLSVSSDFEANADDPVVDSESQSATVTLHYHRTTSIPATQMVPPWQVPRFEAVGGTVGGGDTGLPAVYAKVDLWEVEMMTTGQKPQFGKFVDILTNGFS</sequence>
<evidence type="ECO:0000256" key="1">
    <source>
        <dbReference type="SAM" id="Phobius"/>
    </source>
</evidence>
<name>A0ABD3F2K8_9STRA</name>
<keyword evidence="1" id="KW-1133">Transmembrane helix</keyword>
<reference evidence="2 3" key="1">
    <citation type="submission" date="2024-09" db="EMBL/GenBank/DDBJ databases">
        <title>Genome sequencing and assembly of Phytophthora oleae, isolate VK10A, causative agent of rot of olive drupes.</title>
        <authorList>
            <person name="Conti Taguali S."/>
            <person name="Riolo M."/>
            <person name="La Spada F."/>
            <person name="Cacciola S.O."/>
            <person name="Dionisio G."/>
        </authorList>
    </citation>
    <scope>NUCLEOTIDE SEQUENCE [LARGE SCALE GENOMIC DNA]</scope>
    <source>
        <strain evidence="2 3">VK10A</strain>
    </source>
</reference>
<comment type="caution">
    <text evidence="2">The sequence shown here is derived from an EMBL/GenBank/DDBJ whole genome shotgun (WGS) entry which is preliminary data.</text>
</comment>
<dbReference type="EMBL" id="JBIMZQ010000045">
    <property type="protein sequence ID" value="KAL3659620.1"/>
    <property type="molecule type" value="Genomic_DNA"/>
</dbReference>
<keyword evidence="1" id="KW-0812">Transmembrane</keyword>
<keyword evidence="1" id="KW-0472">Membrane</keyword>
<proteinExistence type="predicted"/>
<feature type="transmembrane region" description="Helical" evidence="1">
    <location>
        <begin position="49"/>
        <end position="67"/>
    </location>
</feature>
<dbReference type="Proteomes" id="UP001632037">
    <property type="component" value="Unassembled WGS sequence"/>
</dbReference>
<evidence type="ECO:0008006" key="4">
    <source>
        <dbReference type="Google" id="ProtNLM"/>
    </source>
</evidence>
<organism evidence="2 3">
    <name type="scientific">Phytophthora oleae</name>
    <dbReference type="NCBI Taxonomy" id="2107226"/>
    <lineage>
        <taxon>Eukaryota</taxon>
        <taxon>Sar</taxon>
        <taxon>Stramenopiles</taxon>
        <taxon>Oomycota</taxon>
        <taxon>Peronosporomycetes</taxon>
        <taxon>Peronosporales</taxon>
        <taxon>Peronosporaceae</taxon>
        <taxon>Phytophthora</taxon>
    </lineage>
</organism>
<gene>
    <name evidence="2" type="ORF">V7S43_015296</name>
</gene>
<evidence type="ECO:0000313" key="2">
    <source>
        <dbReference type="EMBL" id="KAL3659620.1"/>
    </source>
</evidence>
<accession>A0ABD3F2K8</accession>
<keyword evidence="3" id="KW-1185">Reference proteome</keyword>